<evidence type="ECO:0000313" key="3">
    <source>
        <dbReference type="Proteomes" id="UP001066276"/>
    </source>
</evidence>
<keyword evidence="3" id="KW-1185">Reference proteome</keyword>
<organism evidence="2 3">
    <name type="scientific">Pleurodeles waltl</name>
    <name type="common">Iberian ribbed newt</name>
    <dbReference type="NCBI Taxonomy" id="8319"/>
    <lineage>
        <taxon>Eukaryota</taxon>
        <taxon>Metazoa</taxon>
        <taxon>Chordata</taxon>
        <taxon>Craniata</taxon>
        <taxon>Vertebrata</taxon>
        <taxon>Euteleostomi</taxon>
        <taxon>Amphibia</taxon>
        <taxon>Batrachia</taxon>
        <taxon>Caudata</taxon>
        <taxon>Salamandroidea</taxon>
        <taxon>Salamandridae</taxon>
        <taxon>Pleurodelinae</taxon>
        <taxon>Pleurodeles</taxon>
    </lineage>
</organism>
<proteinExistence type="predicted"/>
<name>A0AAV7SL93_PLEWA</name>
<dbReference type="Proteomes" id="UP001066276">
    <property type="component" value="Chromosome 4_2"/>
</dbReference>
<comment type="caution">
    <text evidence="2">The sequence shown here is derived from an EMBL/GenBank/DDBJ whole genome shotgun (WGS) entry which is preliminary data.</text>
</comment>
<reference evidence="2" key="1">
    <citation type="journal article" date="2022" name="bioRxiv">
        <title>Sequencing and chromosome-scale assembly of the giantPleurodeles waltlgenome.</title>
        <authorList>
            <person name="Brown T."/>
            <person name="Elewa A."/>
            <person name="Iarovenko S."/>
            <person name="Subramanian E."/>
            <person name="Araus A.J."/>
            <person name="Petzold A."/>
            <person name="Susuki M."/>
            <person name="Suzuki K.-i.T."/>
            <person name="Hayashi T."/>
            <person name="Toyoda A."/>
            <person name="Oliveira C."/>
            <person name="Osipova E."/>
            <person name="Leigh N.D."/>
            <person name="Simon A."/>
            <person name="Yun M.H."/>
        </authorList>
    </citation>
    <scope>NUCLEOTIDE SEQUENCE</scope>
    <source>
        <strain evidence="2">20211129_DDA</strain>
        <tissue evidence="2">Liver</tissue>
    </source>
</reference>
<evidence type="ECO:0000256" key="1">
    <source>
        <dbReference type="SAM" id="MobiDB-lite"/>
    </source>
</evidence>
<gene>
    <name evidence="2" type="ORF">NDU88_005295</name>
</gene>
<accession>A0AAV7SL93</accession>
<protein>
    <submittedName>
        <fullName evidence="2">Uncharacterized protein</fullName>
    </submittedName>
</protein>
<dbReference type="EMBL" id="JANPWB010000008">
    <property type="protein sequence ID" value="KAJ1164862.1"/>
    <property type="molecule type" value="Genomic_DNA"/>
</dbReference>
<evidence type="ECO:0000313" key="2">
    <source>
        <dbReference type="EMBL" id="KAJ1164862.1"/>
    </source>
</evidence>
<dbReference type="AlphaFoldDB" id="A0AAV7SL93"/>
<feature type="region of interest" description="Disordered" evidence="1">
    <location>
        <begin position="1"/>
        <end position="94"/>
    </location>
</feature>
<sequence>MLSGPSEEAAWADAAASNPERESVASNLPGIKGQQQTGHAPGKQEEEETLAGRRGRAEEAGVTGEEEGRLLQRSVKIQEPSGSGNGQKVPWRDPQLRQWRRWRTAKFPATLQEKRGQTRCVHITD</sequence>